<proteinExistence type="predicted"/>
<sequence length="128" mass="13923">MMTAPNDLSVPAVRTKKPLSVCETDITRAFIFSISPVDIISLTSASRISFALSETGKTLPPRSVFSFTPADSKKAIVSEGLNADIAEYKKRPPDGMFSITSRTLLSFVTLHLPFPVIKSFLPGSLFRS</sequence>
<name>A0A645DUG3_9ZZZZ</name>
<evidence type="ECO:0000313" key="1">
    <source>
        <dbReference type="EMBL" id="MPM92768.1"/>
    </source>
</evidence>
<protein>
    <submittedName>
        <fullName evidence="1">Uncharacterized protein</fullName>
    </submittedName>
</protein>
<organism evidence="1">
    <name type="scientific">bioreactor metagenome</name>
    <dbReference type="NCBI Taxonomy" id="1076179"/>
    <lineage>
        <taxon>unclassified sequences</taxon>
        <taxon>metagenomes</taxon>
        <taxon>ecological metagenomes</taxon>
    </lineage>
</organism>
<dbReference type="EMBL" id="VSSQ01039665">
    <property type="protein sequence ID" value="MPM92768.1"/>
    <property type="molecule type" value="Genomic_DNA"/>
</dbReference>
<dbReference type="AlphaFoldDB" id="A0A645DUG3"/>
<gene>
    <name evidence="1" type="ORF">SDC9_139904</name>
</gene>
<reference evidence="1" key="1">
    <citation type="submission" date="2019-08" db="EMBL/GenBank/DDBJ databases">
        <authorList>
            <person name="Kucharzyk K."/>
            <person name="Murdoch R.W."/>
            <person name="Higgins S."/>
            <person name="Loffler F."/>
        </authorList>
    </citation>
    <scope>NUCLEOTIDE SEQUENCE</scope>
</reference>
<comment type="caution">
    <text evidence="1">The sequence shown here is derived from an EMBL/GenBank/DDBJ whole genome shotgun (WGS) entry which is preliminary data.</text>
</comment>
<accession>A0A645DUG3</accession>